<protein>
    <submittedName>
        <fullName evidence="1">Uncharacterized protein</fullName>
    </submittedName>
</protein>
<proteinExistence type="predicted"/>
<reference evidence="1" key="1">
    <citation type="submission" date="2020-10" db="EMBL/GenBank/DDBJ databases">
        <authorList>
            <person name="Gilroy R."/>
        </authorList>
    </citation>
    <scope>NUCLEOTIDE SEQUENCE</scope>
    <source>
        <strain evidence="1">CHK154-7741</strain>
    </source>
</reference>
<dbReference type="AlphaFoldDB" id="A0A9D1N0C3"/>
<evidence type="ECO:0000313" key="2">
    <source>
        <dbReference type="Proteomes" id="UP000886748"/>
    </source>
</evidence>
<reference evidence="1" key="2">
    <citation type="journal article" date="2021" name="PeerJ">
        <title>Extensive microbial diversity within the chicken gut microbiome revealed by metagenomics and culture.</title>
        <authorList>
            <person name="Gilroy R."/>
            <person name="Ravi A."/>
            <person name="Getino M."/>
            <person name="Pursley I."/>
            <person name="Horton D.L."/>
            <person name="Alikhan N.F."/>
            <person name="Baker D."/>
            <person name="Gharbi K."/>
            <person name="Hall N."/>
            <person name="Watson M."/>
            <person name="Adriaenssens E.M."/>
            <person name="Foster-Nyarko E."/>
            <person name="Jarju S."/>
            <person name="Secka A."/>
            <person name="Antonio M."/>
            <person name="Oren A."/>
            <person name="Chaudhuri R.R."/>
            <person name="La Ragione R."/>
            <person name="Hildebrand F."/>
            <person name="Pallen M.J."/>
        </authorList>
    </citation>
    <scope>NUCLEOTIDE SEQUENCE</scope>
    <source>
        <strain evidence="1">CHK154-7741</strain>
    </source>
</reference>
<comment type="caution">
    <text evidence="1">The sequence shown here is derived from an EMBL/GenBank/DDBJ whole genome shotgun (WGS) entry which is preliminary data.</text>
</comment>
<sequence>MAEDFEHIEPFEIEELGDNDFTNGVWSERVLVITQDYEIKGSVFMPKIGKRSRVLSDILNGKKRFVAIKDCEVSYRLMPNRRTEFHDFVQLNINSIIILRPTSDSE</sequence>
<evidence type="ECO:0000313" key="1">
    <source>
        <dbReference type="EMBL" id="HIU92777.1"/>
    </source>
</evidence>
<gene>
    <name evidence="1" type="ORF">IAD26_06565</name>
</gene>
<dbReference type="Proteomes" id="UP000886748">
    <property type="component" value="Unassembled WGS sequence"/>
</dbReference>
<dbReference type="Pfam" id="PF20660">
    <property type="entry name" value="DUF6812"/>
    <property type="match status" value="1"/>
</dbReference>
<name>A0A9D1N0C3_9CLOT</name>
<dbReference type="EMBL" id="DVOD01000049">
    <property type="protein sequence ID" value="HIU92777.1"/>
    <property type="molecule type" value="Genomic_DNA"/>
</dbReference>
<organism evidence="1 2">
    <name type="scientific">Candidatus Limenecus avicola</name>
    <dbReference type="NCBI Taxonomy" id="2840847"/>
    <lineage>
        <taxon>Bacteria</taxon>
        <taxon>Bacillati</taxon>
        <taxon>Bacillota</taxon>
        <taxon>Clostridia</taxon>
        <taxon>Eubacteriales</taxon>
        <taxon>Clostridiaceae</taxon>
        <taxon>Clostridiaceae incertae sedis</taxon>
        <taxon>Candidatus Limenecus</taxon>
    </lineage>
</organism>
<dbReference type="InterPro" id="IPR049210">
    <property type="entry name" value="DUF6812"/>
</dbReference>
<accession>A0A9D1N0C3</accession>